<protein>
    <submittedName>
        <fullName evidence="8">Undecaprenyl-phosphate alpha-N-acetylglucosaminyl 1-phosphate transferase</fullName>
        <ecNumber evidence="8">2.7.8.33</ecNumber>
    </submittedName>
</protein>
<keyword evidence="3 8" id="KW-0808">Transferase</keyword>
<feature type="transmembrane region" description="Helical" evidence="7">
    <location>
        <begin position="166"/>
        <end position="183"/>
    </location>
</feature>
<dbReference type="GO" id="GO:0005886">
    <property type="term" value="C:plasma membrane"/>
    <property type="evidence" value="ECO:0007669"/>
    <property type="project" value="UniProtKB-SubCell"/>
</dbReference>
<evidence type="ECO:0000256" key="7">
    <source>
        <dbReference type="SAM" id="Phobius"/>
    </source>
</evidence>
<evidence type="ECO:0000256" key="2">
    <source>
        <dbReference type="ARBA" id="ARBA00022475"/>
    </source>
</evidence>
<feature type="transmembrane region" description="Helical" evidence="7">
    <location>
        <begin position="190"/>
        <end position="211"/>
    </location>
</feature>
<feature type="transmembrane region" description="Helical" evidence="7">
    <location>
        <begin position="217"/>
        <end position="238"/>
    </location>
</feature>
<dbReference type="Pfam" id="PF00953">
    <property type="entry name" value="Glycos_transf_4"/>
    <property type="match status" value="1"/>
</dbReference>
<keyword evidence="5 7" id="KW-1133">Transmembrane helix</keyword>
<dbReference type="PANTHER" id="PTHR22926">
    <property type="entry name" value="PHOSPHO-N-ACETYLMURAMOYL-PENTAPEPTIDE-TRANSFERASE"/>
    <property type="match status" value="1"/>
</dbReference>
<dbReference type="GO" id="GO:0044038">
    <property type="term" value="P:cell wall macromolecule biosynthetic process"/>
    <property type="evidence" value="ECO:0007669"/>
    <property type="project" value="TreeGrafter"/>
</dbReference>
<accession>A0A3B1A299</accession>
<dbReference type="AlphaFoldDB" id="A0A3B1A299"/>
<evidence type="ECO:0000256" key="5">
    <source>
        <dbReference type="ARBA" id="ARBA00022989"/>
    </source>
</evidence>
<dbReference type="InterPro" id="IPR000715">
    <property type="entry name" value="Glycosyl_transferase_4"/>
</dbReference>
<gene>
    <name evidence="8" type="ORF">MNBD_GAMMA23-1160</name>
</gene>
<organism evidence="8">
    <name type="scientific">hydrothermal vent metagenome</name>
    <dbReference type="NCBI Taxonomy" id="652676"/>
    <lineage>
        <taxon>unclassified sequences</taxon>
        <taxon>metagenomes</taxon>
        <taxon>ecological metagenomes</taxon>
    </lineage>
</organism>
<evidence type="ECO:0000256" key="1">
    <source>
        <dbReference type="ARBA" id="ARBA00004651"/>
    </source>
</evidence>
<dbReference type="GO" id="GO:0036380">
    <property type="term" value="F:UDP-N-acetylglucosamine-undecaprenyl-phosphate N-acetylglucosaminephosphotransferase activity"/>
    <property type="evidence" value="ECO:0007669"/>
    <property type="project" value="UniProtKB-EC"/>
</dbReference>
<evidence type="ECO:0000256" key="4">
    <source>
        <dbReference type="ARBA" id="ARBA00022692"/>
    </source>
</evidence>
<feature type="transmembrane region" description="Helical" evidence="7">
    <location>
        <begin position="270"/>
        <end position="288"/>
    </location>
</feature>
<reference evidence="8" key="1">
    <citation type="submission" date="2018-06" db="EMBL/GenBank/DDBJ databases">
        <authorList>
            <person name="Zhirakovskaya E."/>
        </authorList>
    </citation>
    <scope>NUCLEOTIDE SEQUENCE</scope>
</reference>
<dbReference type="PANTHER" id="PTHR22926:SF3">
    <property type="entry name" value="UNDECAPRENYL-PHOSPHATE ALPHA-N-ACETYLGLUCOSAMINYL 1-PHOSPHATE TRANSFERASE"/>
    <property type="match status" value="1"/>
</dbReference>
<name>A0A3B1A299_9ZZZZ</name>
<dbReference type="CDD" id="cd06854">
    <property type="entry name" value="GT_WbpL_WbcO_like"/>
    <property type="match status" value="1"/>
</dbReference>
<dbReference type="GO" id="GO:0009103">
    <property type="term" value="P:lipopolysaccharide biosynthetic process"/>
    <property type="evidence" value="ECO:0007669"/>
    <property type="project" value="TreeGrafter"/>
</dbReference>
<feature type="transmembrane region" description="Helical" evidence="7">
    <location>
        <begin position="55"/>
        <end position="73"/>
    </location>
</feature>
<keyword evidence="6 7" id="KW-0472">Membrane</keyword>
<dbReference type="GO" id="GO:0071555">
    <property type="term" value="P:cell wall organization"/>
    <property type="evidence" value="ECO:0007669"/>
    <property type="project" value="TreeGrafter"/>
</dbReference>
<keyword evidence="4 7" id="KW-0812">Transmembrane</keyword>
<comment type="subcellular location">
    <subcellularLocation>
        <location evidence="1">Cell membrane</location>
        <topology evidence="1">Multi-pass membrane protein</topology>
    </subcellularLocation>
</comment>
<feature type="transmembrane region" description="Helical" evidence="7">
    <location>
        <begin position="294"/>
        <end position="316"/>
    </location>
</feature>
<keyword evidence="2" id="KW-1003">Cell membrane</keyword>
<sequence length="335" mass="37862">MLTFFFIKASHKLGIIDIPNQRSLHDTPKPRTGGLAILIALFVGLFILYDEINIGLLSILPYGLVILAVAFVDDVYSISALLRFTLQIAVAILFVWQGISLEVLSLPGWDVPLNYFMASTVTVIFIVWVVNLYNFMDGMDGFASGMAIIGFGTFAILSAIQSEFRFAILNLIVVAAALGFIIFNLPSAKIFLGDVGSTLFGLLVALFILWADVNNIFPLWLGMIVFMPFFLDATVTLFKRILKKEKVWQAHRTHYYQRLVLLGFGHKRTLILEYTWMLVCSMVSIVLLKNKNSVMEWVIITLFTVLSITVLVYIDIKTRNNIKNKHYRIKIGNTY</sequence>
<proteinExistence type="predicted"/>
<feature type="transmembrane region" description="Helical" evidence="7">
    <location>
        <begin position="80"/>
        <end position="99"/>
    </location>
</feature>
<dbReference type="EMBL" id="UOFT01000048">
    <property type="protein sequence ID" value="VAW95690.1"/>
    <property type="molecule type" value="Genomic_DNA"/>
</dbReference>
<dbReference type="EC" id="2.7.8.33" evidence="8"/>
<feature type="transmembrane region" description="Helical" evidence="7">
    <location>
        <begin position="111"/>
        <end position="130"/>
    </location>
</feature>
<evidence type="ECO:0000256" key="6">
    <source>
        <dbReference type="ARBA" id="ARBA00023136"/>
    </source>
</evidence>
<feature type="transmembrane region" description="Helical" evidence="7">
    <location>
        <begin position="32"/>
        <end position="49"/>
    </location>
</feature>
<evidence type="ECO:0000256" key="3">
    <source>
        <dbReference type="ARBA" id="ARBA00022679"/>
    </source>
</evidence>
<evidence type="ECO:0000313" key="8">
    <source>
        <dbReference type="EMBL" id="VAW95690.1"/>
    </source>
</evidence>
<feature type="transmembrane region" description="Helical" evidence="7">
    <location>
        <begin position="142"/>
        <end position="160"/>
    </location>
</feature>